<organism evidence="1 2">
    <name type="scientific">Trametes pubescens</name>
    <name type="common">White-rot fungus</name>
    <dbReference type="NCBI Taxonomy" id="154538"/>
    <lineage>
        <taxon>Eukaryota</taxon>
        <taxon>Fungi</taxon>
        <taxon>Dikarya</taxon>
        <taxon>Basidiomycota</taxon>
        <taxon>Agaricomycotina</taxon>
        <taxon>Agaricomycetes</taxon>
        <taxon>Polyporales</taxon>
        <taxon>Polyporaceae</taxon>
        <taxon>Trametes</taxon>
    </lineage>
</organism>
<protein>
    <recommendedName>
        <fullName evidence="3">F-box domain-containing protein</fullName>
    </recommendedName>
</protein>
<dbReference type="STRING" id="154538.A0A1M2VJM8"/>
<keyword evidence="2" id="KW-1185">Reference proteome</keyword>
<evidence type="ECO:0008006" key="3">
    <source>
        <dbReference type="Google" id="ProtNLM"/>
    </source>
</evidence>
<dbReference type="AlphaFoldDB" id="A0A1M2VJM8"/>
<evidence type="ECO:0000313" key="1">
    <source>
        <dbReference type="EMBL" id="OJT07799.1"/>
    </source>
</evidence>
<sequence>MDAPSALDPRDLVAADLAQKLLAELSDPRYLARAQESLLGVVREISRTVHQLMNCMRPINRLPAEVLGRVRELYIEPDNPETEQPDASALLQLSLPALERCIINGCSVSPSTPIRLFPDSAALRVLQIARGGIHFAPSTNFPALTVLHLTKIAHVRLLDLLTFLSGTPCLQDLHLDLLSPMTLDATEWRTGRVQLRALERLVIHEETTETSGDEPSNTLAECRHGLLSSISVPRACALAVDGVMGVALISDLLYSLWPSPGRCATHVHLLVKHIPPRERSHRQRRQFVVHLSGEDGLDTSFGVVEHNDADADPSGDTARSHLASALSVGPVFRTTQKLLIATKLKWLRKDLRWIIAALPGIDSVIVHGKVEDHSSLLAFIKALEVASDATVPVPSLSTLVLNGGTCSIADPPDACGTRGEGAIFEMQRSRAAVGHPLQRLVFALGDISYEYDADGVLARVDAWSTVLQEFEEKWALEIEQTQGGEPAFDGKESTTCSGRSVPRTKLYSLELMLAVQASNRRAEK</sequence>
<gene>
    <name evidence="1" type="ORF">TRAPUB_1314</name>
</gene>
<evidence type="ECO:0000313" key="2">
    <source>
        <dbReference type="Proteomes" id="UP000184267"/>
    </source>
</evidence>
<dbReference type="Proteomes" id="UP000184267">
    <property type="component" value="Unassembled WGS sequence"/>
</dbReference>
<reference evidence="1 2" key="1">
    <citation type="submission" date="2016-10" db="EMBL/GenBank/DDBJ databases">
        <title>Genome sequence of the basidiomycete white-rot fungus Trametes pubescens.</title>
        <authorList>
            <person name="Makela M.R."/>
            <person name="Granchi Z."/>
            <person name="Peng M."/>
            <person name="De Vries R.P."/>
            <person name="Grigoriev I."/>
            <person name="Riley R."/>
            <person name="Hilden K."/>
        </authorList>
    </citation>
    <scope>NUCLEOTIDE SEQUENCE [LARGE SCALE GENOMIC DNA]</scope>
    <source>
        <strain evidence="1 2">FBCC735</strain>
    </source>
</reference>
<comment type="caution">
    <text evidence="1">The sequence shown here is derived from an EMBL/GenBank/DDBJ whole genome shotgun (WGS) entry which is preliminary data.</text>
</comment>
<accession>A0A1M2VJM8</accession>
<name>A0A1M2VJM8_TRAPU</name>
<proteinExistence type="predicted"/>
<dbReference type="EMBL" id="MNAD01001120">
    <property type="protein sequence ID" value="OJT07799.1"/>
    <property type="molecule type" value="Genomic_DNA"/>
</dbReference>